<dbReference type="SUPFAM" id="SSF52151">
    <property type="entry name" value="FabD/lysophospholipase-like"/>
    <property type="match status" value="1"/>
</dbReference>
<dbReference type="Gene3D" id="3.30.70.3290">
    <property type="match status" value="1"/>
</dbReference>
<dbReference type="Pfam" id="PF00698">
    <property type="entry name" value="Acyl_transf_1"/>
    <property type="match status" value="1"/>
</dbReference>
<dbReference type="GO" id="GO:0004312">
    <property type="term" value="F:fatty acid synthase activity"/>
    <property type="evidence" value="ECO:0007669"/>
    <property type="project" value="TreeGrafter"/>
</dbReference>
<dbReference type="InterPro" id="IPR001227">
    <property type="entry name" value="Ac_transferase_dom_sf"/>
</dbReference>
<comment type="caution">
    <text evidence="2">The sequence shown here is derived from an EMBL/GenBank/DDBJ whole genome shotgun (WGS) entry which is preliminary data.</text>
</comment>
<dbReference type="CDD" id="cd00833">
    <property type="entry name" value="PKS"/>
    <property type="match status" value="1"/>
</dbReference>
<dbReference type="PROSITE" id="PS52004">
    <property type="entry name" value="KS3_2"/>
    <property type="match status" value="1"/>
</dbReference>
<dbReference type="SUPFAM" id="SSF53901">
    <property type="entry name" value="Thiolase-like"/>
    <property type="match status" value="2"/>
</dbReference>
<dbReference type="InterPro" id="IPR014030">
    <property type="entry name" value="Ketoacyl_synth_N"/>
</dbReference>
<protein>
    <recommendedName>
        <fullName evidence="1">Ketosynthase family 3 (KS3) domain-containing protein</fullName>
    </recommendedName>
</protein>
<dbReference type="Pfam" id="PF16197">
    <property type="entry name" value="KAsynt_C_assoc"/>
    <property type="match status" value="1"/>
</dbReference>
<evidence type="ECO:0000313" key="2">
    <source>
        <dbReference type="EMBL" id="KAJ1529182.1"/>
    </source>
</evidence>
<organism evidence="2 3">
    <name type="scientific">Megalurothrips usitatus</name>
    <name type="common">bean blossom thrips</name>
    <dbReference type="NCBI Taxonomy" id="439358"/>
    <lineage>
        <taxon>Eukaryota</taxon>
        <taxon>Metazoa</taxon>
        <taxon>Ecdysozoa</taxon>
        <taxon>Arthropoda</taxon>
        <taxon>Hexapoda</taxon>
        <taxon>Insecta</taxon>
        <taxon>Pterygota</taxon>
        <taxon>Neoptera</taxon>
        <taxon>Paraneoptera</taxon>
        <taxon>Thysanoptera</taxon>
        <taxon>Terebrantia</taxon>
        <taxon>Thripoidea</taxon>
        <taxon>Thripidae</taxon>
        <taxon>Megalurothrips</taxon>
    </lineage>
</organism>
<dbReference type="InterPro" id="IPR020841">
    <property type="entry name" value="PKS_Beta-ketoAc_synthase_dom"/>
</dbReference>
<dbReference type="Pfam" id="PF00109">
    <property type="entry name" value="ketoacyl-synt"/>
    <property type="match status" value="1"/>
</dbReference>
<accession>A0AAV7XUK7</accession>
<evidence type="ECO:0000259" key="1">
    <source>
        <dbReference type="PROSITE" id="PS52004"/>
    </source>
</evidence>
<dbReference type="InterPro" id="IPR016039">
    <property type="entry name" value="Thiolase-like"/>
</dbReference>
<reference evidence="2" key="1">
    <citation type="submission" date="2022-12" db="EMBL/GenBank/DDBJ databases">
        <title>Chromosome-level genome assembly of the bean flower thrips Megalurothrips usitatus.</title>
        <authorList>
            <person name="Ma L."/>
            <person name="Liu Q."/>
            <person name="Li H."/>
            <person name="Cai W."/>
        </authorList>
    </citation>
    <scope>NUCLEOTIDE SEQUENCE</scope>
    <source>
        <strain evidence="2">Cailab_2022a</strain>
    </source>
</reference>
<dbReference type="PANTHER" id="PTHR43775">
    <property type="entry name" value="FATTY ACID SYNTHASE"/>
    <property type="match status" value="1"/>
</dbReference>
<dbReference type="InterPro" id="IPR014043">
    <property type="entry name" value="Acyl_transferase_dom"/>
</dbReference>
<dbReference type="SUPFAM" id="SSF55048">
    <property type="entry name" value="Probable ACP-binding domain of malonyl-CoA ACP transacylase"/>
    <property type="match status" value="1"/>
</dbReference>
<dbReference type="Gene3D" id="3.40.366.10">
    <property type="entry name" value="Malonyl-Coenzyme A Acyl Carrier Protein, domain 2"/>
    <property type="match status" value="1"/>
</dbReference>
<dbReference type="SMART" id="SM00827">
    <property type="entry name" value="PKS_AT"/>
    <property type="match status" value="1"/>
</dbReference>
<dbReference type="Proteomes" id="UP001075354">
    <property type="component" value="Chromosome 3"/>
</dbReference>
<feature type="domain" description="Ketosynthase family 3 (KS3)" evidence="1">
    <location>
        <begin position="3"/>
        <end position="413"/>
    </location>
</feature>
<evidence type="ECO:0000313" key="3">
    <source>
        <dbReference type="Proteomes" id="UP001075354"/>
    </source>
</evidence>
<proteinExistence type="predicted"/>
<dbReference type="Gene3D" id="3.40.47.10">
    <property type="match status" value="1"/>
</dbReference>
<dbReference type="GO" id="GO:0006633">
    <property type="term" value="P:fatty acid biosynthetic process"/>
    <property type="evidence" value="ECO:0007669"/>
    <property type="project" value="TreeGrafter"/>
</dbReference>
<keyword evidence="3" id="KW-1185">Reference proteome</keyword>
<dbReference type="EMBL" id="JAPTSV010000003">
    <property type="protein sequence ID" value="KAJ1529182.1"/>
    <property type="molecule type" value="Genomic_DNA"/>
</dbReference>
<sequence>MAEIEVVISGIGATFPDSSDVQQFGKDLLDNKWLLKQTNRYHDLGVEAVTGHVPYETFDHIFYGINNRLAENTDPVSKLGYQRSFEAIVDAGLHPHAMRGRNVGVYAGSGVNEFEQRSMFSLNSPKAEGYCVMGISRTMFCNRISYFFDFRGPSCAMDSSWPVAHLQLQLAAQAIRDGQCEAAVVVCANLARYPETSYLLNSLGLINAAGAPTKCFDQDGSGSVRSDACVALFLQRSDQAKRCYAKVLGSSMAFTGKSSSIDATLPDPRGMQAFLSNFYRSHSIDPRRIAYLEADGSANVVRDECELNVLDAVLFKEGGRKEPLLVGSVRSNVGHTDCVSALASICKTVVAMETGVIPATINYRTPNARAEGLTAGRLRVVAENTPLQHTPDSVVAINTLGLTSMMGHTVLQANPRGPQPPQDPAHHLPRLITVSGRNEDGVSKVVKQVQEQPFDTNYYRLVQDAFSEDIRGYDYRSYVICPAAGGEVAPIERVEKRSVWFVYSGMGSQWAGMGAGLMSVPVFAETIERLHAVLEPRGLSLKDILTDTSPGAFKDILESFVGITACQIALTNVLAAVGLVPDGIVGHSVGELGCAYADGCLTEEQTILAAYARGVASNQATLIRGMMAAIGLGAKDIRPKLPPSVDIACHNSSTSCTLSGPAADVNAFVEQLSAEGVFARAVNAANIAYHSRYIQPAAPFLLQQLKEVIPEPRPRSDKWLTTSVPDDQQESDLAKYCSAEYQTNNLLSPVLFEEALARIPKQALLIEIAPHGLLQAILKRALPDPEYKHVSLSQRGHAHPVHCLLAAIGRTSFAGAAPNVAALYPAVEFPVPRGTASLATLATWKVDETTFNDTFTTFQEMVVYVHRWTDNFCRNFFPYSRQCSLADACHGDHQRHALHEGERHPTLAAVRRPGEYKRSTLAWHFPFQIHRMFNRTVPLP</sequence>
<dbReference type="InterPro" id="IPR016035">
    <property type="entry name" value="Acyl_Trfase/lysoPLipase"/>
</dbReference>
<dbReference type="InterPro" id="IPR050091">
    <property type="entry name" value="PKS_NRPS_Biosynth_Enz"/>
</dbReference>
<dbReference type="AlphaFoldDB" id="A0AAV7XUK7"/>
<dbReference type="PANTHER" id="PTHR43775:SF23">
    <property type="entry name" value="FATTY ACID SYNTHASE 3"/>
    <property type="match status" value="1"/>
</dbReference>
<dbReference type="InterPro" id="IPR014031">
    <property type="entry name" value="Ketoacyl_synth_C"/>
</dbReference>
<name>A0AAV7XUK7_9NEOP</name>
<dbReference type="Pfam" id="PF02801">
    <property type="entry name" value="Ketoacyl-synt_C"/>
    <property type="match status" value="1"/>
</dbReference>
<gene>
    <name evidence="2" type="ORF">ONE63_005988</name>
</gene>
<dbReference type="SMART" id="SM00825">
    <property type="entry name" value="PKS_KS"/>
    <property type="match status" value="1"/>
</dbReference>
<dbReference type="InterPro" id="IPR016036">
    <property type="entry name" value="Malonyl_transacylase_ACP-bd"/>
</dbReference>
<dbReference type="InterPro" id="IPR032821">
    <property type="entry name" value="PKS_assoc"/>
</dbReference>